<feature type="compositionally biased region" description="Low complexity" evidence="1">
    <location>
        <begin position="173"/>
        <end position="196"/>
    </location>
</feature>
<accession>A0A4S4K736</accession>
<feature type="signal peptide" evidence="3">
    <location>
        <begin position="1"/>
        <end position="30"/>
    </location>
</feature>
<keyword evidence="2" id="KW-0812">Transmembrane</keyword>
<organism evidence="4 5">
    <name type="scientific">Hermanssonia centrifuga</name>
    <dbReference type="NCBI Taxonomy" id="98765"/>
    <lineage>
        <taxon>Eukaryota</taxon>
        <taxon>Fungi</taxon>
        <taxon>Dikarya</taxon>
        <taxon>Basidiomycota</taxon>
        <taxon>Agaricomycotina</taxon>
        <taxon>Agaricomycetes</taxon>
        <taxon>Polyporales</taxon>
        <taxon>Meruliaceae</taxon>
        <taxon>Hermanssonia</taxon>
    </lineage>
</organism>
<keyword evidence="5" id="KW-1185">Reference proteome</keyword>
<keyword evidence="3" id="KW-0732">Signal</keyword>
<evidence type="ECO:0000313" key="5">
    <source>
        <dbReference type="Proteomes" id="UP000309038"/>
    </source>
</evidence>
<evidence type="ECO:0000256" key="1">
    <source>
        <dbReference type="SAM" id="MobiDB-lite"/>
    </source>
</evidence>
<dbReference type="EMBL" id="SGPJ01000609">
    <property type="protein sequence ID" value="THG93628.1"/>
    <property type="molecule type" value="Genomic_DNA"/>
</dbReference>
<keyword evidence="2" id="KW-0472">Membrane</keyword>
<evidence type="ECO:0000256" key="3">
    <source>
        <dbReference type="SAM" id="SignalP"/>
    </source>
</evidence>
<protein>
    <submittedName>
        <fullName evidence="4">Uncharacterized protein</fullName>
    </submittedName>
</protein>
<feature type="compositionally biased region" description="Low complexity" evidence="1">
    <location>
        <begin position="35"/>
        <end position="122"/>
    </location>
</feature>
<gene>
    <name evidence="4" type="ORF">EW026_g7660</name>
</gene>
<evidence type="ECO:0000313" key="4">
    <source>
        <dbReference type="EMBL" id="THG93628.1"/>
    </source>
</evidence>
<sequence length="379" mass="37911">MRYYSASVVRILTLFSLVVLSSHSFVGANAEDTVSPSPGITSSSPAISPTASSAIASSSPLSSTSSLASSSTPGTLPSSNLSSQSTSLPPASSSPASSATSVASTSTSTPPPASSGFSSGSSAPASSSSVTSLSSSSSFGASTQGTTALTVPGSAAASVPPGATQSVSYNYVPQSSLPSPTVSPTSTNTADAASSTPKSFLENKGAAAATFTIIAIVALAIIAYVVLKVVRRRSRLRHEEDDVFFEKYNDPEPPLNTSGPNDSSYDIATTAAHASAYPDRSMHYGTAGGAAAFENPNQYGMEYPPGTAYAAAQTGSQYQYSGQAGGYDPTTGYAAPSTGPGHPFADPGNVSRAGMAPPVGKNYGTSQPYYGASDTGMAQ</sequence>
<feature type="chain" id="PRO_5020552251" evidence="3">
    <location>
        <begin position="31"/>
        <end position="379"/>
    </location>
</feature>
<proteinExistence type="predicted"/>
<keyword evidence="2" id="KW-1133">Transmembrane helix</keyword>
<feature type="region of interest" description="Disordered" evidence="1">
    <location>
        <begin position="30"/>
        <end position="122"/>
    </location>
</feature>
<name>A0A4S4K736_9APHY</name>
<reference evidence="4 5" key="1">
    <citation type="submission" date="2019-02" db="EMBL/GenBank/DDBJ databases">
        <title>Genome sequencing of the rare red list fungi Phlebia centrifuga.</title>
        <authorList>
            <person name="Buettner E."/>
            <person name="Kellner H."/>
        </authorList>
    </citation>
    <scope>NUCLEOTIDE SEQUENCE [LARGE SCALE GENOMIC DNA]</scope>
    <source>
        <strain evidence="4 5">DSM 108282</strain>
    </source>
</reference>
<comment type="caution">
    <text evidence="4">The sequence shown here is derived from an EMBL/GenBank/DDBJ whole genome shotgun (WGS) entry which is preliminary data.</text>
</comment>
<feature type="region of interest" description="Disordered" evidence="1">
    <location>
        <begin position="170"/>
        <end position="197"/>
    </location>
</feature>
<dbReference type="Proteomes" id="UP000309038">
    <property type="component" value="Unassembled WGS sequence"/>
</dbReference>
<evidence type="ECO:0000256" key="2">
    <source>
        <dbReference type="SAM" id="Phobius"/>
    </source>
</evidence>
<feature type="region of interest" description="Disordered" evidence="1">
    <location>
        <begin position="355"/>
        <end position="379"/>
    </location>
</feature>
<dbReference type="AlphaFoldDB" id="A0A4S4K736"/>
<feature type="transmembrane region" description="Helical" evidence="2">
    <location>
        <begin position="205"/>
        <end position="227"/>
    </location>
</feature>